<name>A0AA86INR4_9ENTR</name>
<dbReference type="PANTHER" id="PTHR43585">
    <property type="entry name" value="FUMIPYRROLE BIOSYNTHESIS PROTEIN C"/>
    <property type="match status" value="1"/>
</dbReference>
<dbReference type="SUPFAM" id="SSF56059">
    <property type="entry name" value="Glutathione synthetase ATP-binding domain-like"/>
    <property type="match status" value="1"/>
</dbReference>
<dbReference type="NCBIfam" id="NF005543">
    <property type="entry name" value="PRK07206.1"/>
    <property type="match status" value="1"/>
</dbReference>
<evidence type="ECO:0000313" key="6">
    <source>
        <dbReference type="EMBL" id="BCU54889.1"/>
    </source>
</evidence>
<evidence type="ECO:0000256" key="1">
    <source>
        <dbReference type="ARBA" id="ARBA00022598"/>
    </source>
</evidence>
<evidence type="ECO:0000256" key="3">
    <source>
        <dbReference type="ARBA" id="ARBA00022840"/>
    </source>
</evidence>
<keyword evidence="3 4" id="KW-0067">ATP-binding</keyword>
<reference evidence="6" key="1">
    <citation type="submission" date="2021-04" db="EMBL/GenBank/DDBJ databases">
        <title>Difference and commonality of drug resistance evolution in various bacteria. and drug sensitivity profiles.</title>
        <authorList>
            <person name="Maeda T."/>
            <person name="Shibai A."/>
            <person name="Kawada K."/>
            <person name="Kotani H."/>
            <person name="Tarusawa Y."/>
            <person name="Tanabe K."/>
            <person name="Furusawa C."/>
        </authorList>
    </citation>
    <scope>NUCLEOTIDE SEQUENCE</scope>
    <source>
        <strain evidence="6">JCM 8580</strain>
    </source>
</reference>
<feature type="domain" description="ATP-grasp" evidence="5">
    <location>
        <begin position="117"/>
        <end position="316"/>
    </location>
</feature>
<dbReference type="InterPro" id="IPR011761">
    <property type="entry name" value="ATP-grasp"/>
</dbReference>
<dbReference type="RefSeq" id="WP_088219152.1">
    <property type="nucleotide sequence ID" value="NZ_AP024590.1"/>
</dbReference>
<evidence type="ECO:0000256" key="2">
    <source>
        <dbReference type="ARBA" id="ARBA00022741"/>
    </source>
</evidence>
<dbReference type="PROSITE" id="PS50975">
    <property type="entry name" value="ATP_GRASP"/>
    <property type="match status" value="1"/>
</dbReference>
<evidence type="ECO:0000259" key="5">
    <source>
        <dbReference type="PROSITE" id="PS50975"/>
    </source>
</evidence>
<dbReference type="GO" id="GO:0046872">
    <property type="term" value="F:metal ion binding"/>
    <property type="evidence" value="ECO:0007669"/>
    <property type="project" value="InterPro"/>
</dbReference>
<dbReference type="AlphaFoldDB" id="A0AA86INR4"/>
<sequence>MSKTICIVDGYSTGAELAPVFKKKGWRCVHIQSHAVIPEDYLLSYRPQTYDQHLILKETSILAMQELARCLSLFAPDVIIPGTETGVELADFLSTELGTAGNDYATSPLRRNKFKMQEALRQGGLRSIPQMVTDSLADAWIWVKTSACWPVVVKPVDSAGADGVRFCHNFEELNEAFTDIHGKTNRLGLHNSEVLLQERLIGRQFIVNAVSINGEHLISEIWSDDKKQVRNASLICEKEVLLPYQGEEQNALIAYMQKALTLLGIKNGPSHSELMMTAKGPVLIETAARMQGTIMHSAVVATLGYSHVTLTAERYLDPQRFTSRLRHHYQVSKSLYCVTLASDVEGVVRQNRCQELLAQLPSFYGVMHTPDAGEKIYRTTDLFTNPGIIYLCHESQKQIEEDYAQIRAFEKNGALFELA</sequence>
<dbReference type="PANTHER" id="PTHR43585:SF2">
    <property type="entry name" value="ATP-GRASP ENZYME FSQD"/>
    <property type="match status" value="1"/>
</dbReference>
<dbReference type="InterPro" id="IPR052032">
    <property type="entry name" value="ATP-dep_AA_Ligase"/>
</dbReference>
<accession>A0AA86INR4</accession>
<dbReference type="EMBL" id="AP024590">
    <property type="protein sequence ID" value="BCU54889.1"/>
    <property type="molecule type" value="Genomic_DNA"/>
</dbReference>
<keyword evidence="1" id="KW-0436">Ligase</keyword>
<dbReference type="Proteomes" id="UP000682928">
    <property type="component" value="Chromosome"/>
</dbReference>
<dbReference type="GO" id="GO:0005524">
    <property type="term" value="F:ATP binding"/>
    <property type="evidence" value="ECO:0007669"/>
    <property type="project" value="UniProtKB-UniRule"/>
</dbReference>
<evidence type="ECO:0000313" key="7">
    <source>
        <dbReference type="Proteomes" id="UP000682928"/>
    </source>
</evidence>
<keyword evidence="2 4" id="KW-0547">Nucleotide-binding</keyword>
<dbReference type="Gene3D" id="3.30.470.20">
    <property type="entry name" value="ATP-grasp fold, B domain"/>
    <property type="match status" value="1"/>
</dbReference>
<dbReference type="GO" id="GO:0016874">
    <property type="term" value="F:ligase activity"/>
    <property type="evidence" value="ECO:0007669"/>
    <property type="project" value="UniProtKB-KW"/>
</dbReference>
<organism evidence="6 7">
    <name type="scientific">Enterobacter kobei</name>
    <dbReference type="NCBI Taxonomy" id="208224"/>
    <lineage>
        <taxon>Bacteria</taxon>
        <taxon>Pseudomonadati</taxon>
        <taxon>Pseudomonadota</taxon>
        <taxon>Gammaproteobacteria</taxon>
        <taxon>Enterobacterales</taxon>
        <taxon>Enterobacteriaceae</taxon>
        <taxon>Enterobacter</taxon>
        <taxon>Enterobacter cloacae complex</taxon>
    </lineage>
</organism>
<protein>
    <recommendedName>
        <fullName evidence="5">ATP-grasp domain-containing protein</fullName>
    </recommendedName>
</protein>
<dbReference type="Pfam" id="PF13535">
    <property type="entry name" value="ATP-grasp_4"/>
    <property type="match status" value="1"/>
</dbReference>
<evidence type="ECO:0000256" key="4">
    <source>
        <dbReference type="PROSITE-ProRule" id="PRU00409"/>
    </source>
</evidence>
<proteinExistence type="predicted"/>
<gene>
    <name evidence="6" type="ORF">ENKO_14830</name>
</gene>